<feature type="transmembrane region" description="Helical" evidence="1">
    <location>
        <begin position="133"/>
        <end position="154"/>
    </location>
</feature>
<dbReference type="Proteomes" id="UP000606008">
    <property type="component" value="Unassembled WGS sequence"/>
</dbReference>
<keyword evidence="4" id="KW-1185">Reference proteome</keyword>
<proteinExistence type="predicted"/>
<organism evidence="3 4">
    <name type="scientific">Fibrivirga algicola</name>
    <dbReference type="NCBI Taxonomy" id="2950420"/>
    <lineage>
        <taxon>Bacteria</taxon>
        <taxon>Pseudomonadati</taxon>
        <taxon>Bacteroidota</taxon>
        <taxon>Cytophagia</taxon>
        <taxon>Cytophagales</taxon>
        <taxon>Spirosomataceae</taxon>
        <taxon>Fibrivirga</taxon>
    </lineage>
</organism>
<feature type="domain" description="Heparan-alpha-glucosaminide N-acetyltransferase catalytic" evidence="2">
    <location>
        <begin position="19"/>
        <end position="170"/>
    </location>
</feature>
<feature type="transmembrane region" description="Helical" evidence="1">
    <location>
        <begin position="247"/>
        <end position="268"/>
    </location>
</feature>
<feature type="transmembrane region" description="Helical" evidence="1">
    <location>
        <begin position="95"/>
        <end position="113"/>
    </location>
</feature>
<dbReference type="InterPro" id="IPR012429">
    <property type="entry name" value="HGSNAT_cat"/>
</dbReference>
<name>A0ABX0QP68_9BACT</name>
<dbReference type="RefSeq" id="WP_166693244.1">
    <property type="nucleotide sequence ID" value="NZ_WAEL01000007.1"/>
</dbReference>
<evidence type="ECO:0000256" key="1">
    <source>
        <dbReference type="SAM" id="Phobius"/>
    </source>
</evidence>
<evidence type="ECO:0000259" key="2">
    <source>
        <dbReference type="Pfam" id="PF07786"/>
    </source>
</evidence>
<dbReference type="PANTHER" id="PTHR31061:SF24">
    <property type="entry name" value="LD22376P"/>
    <property type="match status" value="1"/>
</dbReference>
<feature type="transmembrane region" description="Helical" evidence="1">
    <location>
        <begin position="159"/>
        <end position="177"/>
    </location>
</feature>
<gene>
    <name evidence="3" type="ORF">F7231_19635</name>
</gene>
<reference evidence="4" key="1">
    <citation type="submission" date="2019-09" db="EMBL/GenBank/DDBJ databases">
        <authorList>
            <person name="Jung D.-H."/>
        </authorList>
    </citation>
    <scope>NUCLEOTIDE SEQUENCE [LARGE SCALE GENOMIC DNA]</scope>
    <source>
        <strain evidence="4">JA-25</strain>
    </source>
</reference>
<keyword evidence="1" id="KW-0472">Membrane</keyword>
<evidence type="ECO:0000313" key="4">
    <source>
        <dbReference type="Proteomes" id="UP000606008"/>
    </source>
</evidence>
<dbReference type="Pfam" id="PF07786">
    <property type="entry name" value="HGSNAT_cat"/>
    <property type="match status" value="1"/>
</dbReference>
<feature type="transmembrane region" description="Helical" evidence="1">
    <location>
        <begin position="321"/>
        <end position="340"/>
    </location>
</feature>
<feature type="transmembrane region" description="Helical" evidence="1">
    <location>
        <begin position="63"/>
        <end position="83"/>
    </location>
</feature>
<dbReference type="PANTHER" id="PTHR31061">
    <property type="entry name" value="LD22376P"/>
    <property type="match status" value="1"/>
</dbReference>
<dbReference type="EMBL" id="WAEL01000007">
    <property type="protein sequence ID" value="NID12393.1"/>
    <property type="molecule type" value="Genomic_DNA"/>
</dbReference>
<reference evidence="4" key="2">
    <citation type="submission" date="2023-07" db="EMBL/GenBank/DDBJ databases">
        <authorList>
            <person name="Jung D.-H."/>
        </authorList>
    </citation>
    <scope>NUCLEOTIDE SEQUENCE [LARGE SCALE GENOMIC DNA]</scope>
    <source>
        <strain evidence="4">JA-25</strain>
    </source>
</reference>
<feature type="transmembrane region" description="Helical" evidence="1">
    <location>
        <begin position="360"/>
        <end position="382"/>
    </location>
</feature>
<sequence>MEDYTLSPPRPPVLDIDNRFLSLDVFRGLTVCFMIVVNTPGAGATPFAPLNHAEWHGFTPTDLVFPSFLFAVGNAMSFAMKKYSALGTSAVLGKVAKRTALIFLLGYLMYWFPFFRLGESGELLSFPISETRIWGVLQRIGVCYGLASLMVYFFSTRTVFWLSISLLVGYWFMLLGWGDPADPLSLLGNAVRRIDRFLIGDAHLYHGNGGVAFDPEGLLSTLPAIVNVIIGYYAGTFVQRVGKNYESVAKLLLAGALLLFVSLCWDMVFSINKKLWTSSFVLLTTGLDLTILATLIYSIEISNWNRGNWTQFFVIPGKNPLFIYLLSEVLVIIGYMIPAGNGESVISWIGIHLFQSIAPGPLGSLLFALAFMLLCWSVGWALDRRRIYVRV</sequence>
<feature type="transmembrane region" description="Helical" evidence="1">
    <location>
        <begin position="20"/>
        <end position="43"/>
    </location>
</feature>
<protein>
    <submittedName>
        <fullName evidence="3">DUF5009 domain-containing protein</fullName>
    </submittedName>
</protein>
<evidence type="ECO:0000313" key="3">
    <source>
        <dbReference type="EMBL" id="NID12393.1"/>
    </source>
</evidence>
<accession>A0ABX0QP68</accession>
<feature type="transmembrane region" description="Helical" evidence="1">
    <location>
        <begin position="217"/>
        <end position="235"/>
    </location>
</feature>
<keyword evidence="1" id="KW-1133">Transmembrane helix</keyword>
<comment type="caution">
    <text evidence="3">The sequence shown here is derived from an EMBL/GenBank/DDBJ whole genome shotgun (WGS) entry which is preliminary data.</text>
</comment>
<keyword evidence="1" id="KW-0812">Transmembrane</keyword>
<feature type="transmembrane region" description="Helical" evidence="1">
    <location>
        <begin position="280"/>
        <end position="300"/>
    </location>
</feature>